<evidence type="ECO:0000313" key="1">
    <source>
        <dbReference type="EMBL" id="PSK97303.1"/>
    </source>
</evidence>
<dbReference type="OrthoDB" id="3343588at2"/>
<comment type="caution">
    <text evidence="1">The sequence shown here is derived from an EMBL/GenBank/DDBJ whole genome shotgun (WGS) entry which is preliminary data.</text>
</comment>
<dbReference type="InterPro" id="IPR004027">
    <property type="entry name" value="SEC_C_motif"/>
</dbReference>
<dbReference type="Pfam" id="PF02810">
    <property type="entry name" value="SEC-C"/>
    <property type="match status" value="1"/>
</dbReference>
<gene>
    <name evidence="1" type="ORF">CLV63_10821</name>
</gene>
<organism evidence="1 2">
    <name type="scientific">Murinocardiopsis flavida</name>
    <dbReference type="NCBI Taxonomy" id="645275"/>
    <lineage>
        <taxon>Bacteria</taxon>
        <taxon>Bacillati</taxon>
        <taxon>Actinomycetota</taxon>
        <taxon>Actinomycetes</taxon>
        <taxon>Streptosporangiales</taxon>
        <taxon>Nocardiopsidaceae</taxon>
        <taxon>Murinocardiopsis</taxon>
    </lineage>
</organism>
<dbReference type="Proteomes" id="UP000240542">
    <property type="component" value="Unassembled WGS sequence"/>
</dbReference>
<accession>A0A2P8DJA0</accession>
<protein>
    <submittedName>
        <fullName evidence="1">SEC-C motif-containing protein</fullName>
    </submittedName>
</protein>
<dbReference type="AlphaFoldDB" id="A0A2P8DJA0"/>
<name>A0A2P8DJA0_9ACTN</name>
<dbReference type="RefSeq" id="WP_106583207.1">
    <property type="nucleotide sequence ID" value="NZ_PYGA01000008.1"/>
</dbReference>
<reference evidence="1 2" key="1">
    <citation type="submission" date="2018-03" db="EMBL/GenBank/DDBJ databases">
        <title>Genomic Encyclopedia of Archaeal and Bacterial Type Strains, Phase II (KMG-II): from individual species to whole genera.</title>
        <authorList>
            <person name="Goeker M."/>
        </authorList>
    </citation>
    <scope>NUCLEOTIDE SEQUENCE [LARGE SCALE GENOMIC DNA]</scope>
    <source>
        <strain evidence="1 2">DSM 45312</strain>
    </source>
</reference>
<proteinExistence type="predicted"/>
<evidence type="ECO:0000313" key="2">
    <source>
        <dbReference type="Proteomes" id="UP000240542"/>
    </source>
</evidence>
<keyword evidence="2" id="KW-1185">Reference proteome</keyword>
<sequence length="329" mass="36241">MGDGIGTGGRGVGGLPEPGDFLRKADEVERTIRSDPAAVFHTLLVYRALREQGGCPDPDGRMRGLRERLADDGAVSVAQSAVLARALMTHQEVGMGPQVAADLADVEAGVYGPVSVHNAHGVAIVWEREGALERALDWYDRALVTAQVDGREERLRNAAAEERAKLRRRIGLEPDLHDEEVRRREEETGELDRMYYPADGERTLTPFVRRDVAPEAADAGLLGPGGDTDFYFMQQEALWRWDRRNGGAHLRDLVPLSVAELRHLATLFERSVDDDEAECARDLFLAGLCAGRERVAWPPEEEGRCWCGSGDRYGDCCLRTVVRRSGGPG</sequence>
<dbReference type="EMBL" id="PYGA01000008">
    <property type="protein sequence ID" value="PSK97303.1"/>
    <property type="molecule type" value="Genomic_DNA"/>
</dbReference>